<evidence type="ECO:0000256" key="4">
    <source>
        <dbReference type="ARBA" id="ARBA00022448"/>
    </source>
</evidence>
<feature type="domain" description="Flavodoxin-like" evidence="9">
    <location>
        <begin position="2"/>
        <end position="164"/>
    </location>
</feature>
<dbReference type="InterPro" id="IPR029039">
    <property type="entry name" value="Flavoprotein-like_sf"/>
</dbReference>
<gene>
    <name evidence="10" type="ORF">Q4490_00010</name>
    <name evidence="11" type="ORF">Q8W30_17580</name>
</gene>
<evidence type="ECO:0000313" key="11">
    <source>
        <dbReference type="EMBL" id="MDP2524379.1"/>
    </source>
</evidence>
<evidence type="ECO:0000256" key="1">
    <source>
        <dbReference type="ARBA" id="ARBA00001917"/>
    </source>
</evidence>
<evidence type="ECO:0000259" key="9">
    <source>
        <dbReference type="PROSITE" id="PS50902"/>
    </source>
</evidence>
<evidence type="ECO:0000313" key="10">
    <source>
        <dbReference type="EMBL" id="MDO6451932.1"/>
    </source>
</evidence>
<organism evidence="10 12">
    <name type="scientific">Neptunomonas phycophila</name>
    <dbReference type="NCBI Taxonomy" id="1572645"/>
    <lineage>
        <taxon>Bacteria</taxon>
        <taxon>Pseudomonadati</taxon>
        <taxon>Pseudomonadota</taxon>
        <taxon>Gammaproteobacteria</taxon>
        <taxon>Oceanospirillales</taxon>
        <taxon>Oceanospirillaceae</taxon>
        <taxon>Neptunomonas</taxon>
    </lineage>
</organism>
<dbReference type="GO" id="GO:0010181">
    <property type="term" value="F:FMN binding"/>
    <property type="evidence" value="ECO:0007669"/>
    <property type="project" value="UniProtKB-UniRule"/>
</dbReference>
<dbReference type="NCBIfam" id="NF006739">
    <property type="entry name" value="PRK09267.1-5"/>
    <property type="match status" value="1"/>
</dbReference>
<name>A0AAW7XEE6_9GAMM</name>
<keyword evidence="13" id="KW-1185">Reference proteome</keyword>
<dbReference type="InterPro" id="IPR008254">
    <property type="entry name" value="Flavodoxin/NO_synth"/>
</dbReference>
<evidence type="ECO:0000256" key="5">
    <source>
        <dbReference type="ARBA" id="ARBA00022630"/>
    </source>
</evidence>
<evidence type="ECO:0000313" key="12">
    <source>
        <dbReference type="Proteomes" id="UP001169862"/>
    </source>
</evidence>
<keyword evidence="6 8" id="KW-0288">FMN</keyword>
<dbReference type="InterPro" id="IPR010086">
    <property type="entry name" value="Flavodoxin_lc"/>
</dbReference>
<protein>
    <recommendedName>
        <fullName evidence="8">Flavodoxin</fullName>
    </recommendedName>
</protein>
<evidence type="ECO:0000256" key="6">
    <source>
        <dbReference type="ARBA" id="ARBA00022643"/>
    </source>
</evidence>
<keyword evidence="7 8" id="KW-0249">Electron transport</keyword>
<dbReference type="Pfam" id="PF00258">
    <property type="entry name" value="Flavodoxin_1"/>
    <property type="match status" value="1"/>
</dbReference>
<comment type="function">
    <text evidence="2 8">Low-potential electron donor to a number of redox enzymes.</text>
</comment>
<dbReference type="PIRSF" id="PIRSF038996">
    <property type="entry name" value="FldA"/>
    <property type="match status" value="1"/>
</dbReference>
<keyword evidence="5 8" id="KW-0285">Flavoprotein</keyword>
<dbReference type="Gene3D" id="3.40.50.360">
    <property type="match status" value="1"/>
</dbReference>
<comment type="cofactor">
    <cofactor evidence="1 8">
        <name>FMN</name>
        <dbReference type="ChEBI" id="CHEBI:58210"/>
    </cofactor>
</comment>
<accession>A0AAW7XEE6</accession>
<dbReference type="Proteomes" id="UP001177341">
    <property type="component" value="Unassembled WGS sequence"/>
</dbReference>
<evidence type="ECO:0000256" key="3">
    <source>
        <dbReference type="ARBA" id="ARBA00005267"/>
    </source>
</evidence>
<comment type="similarity">
    <text evidence="3 8">Belongs to the flavodoxin family.</text>
</comment>
<dbReference type="PANTHER" id="PTHR42809:SF3">
    <property type="entry name" value="FLAVODOXIN 2"/>
    <property type="match status" value="1"/>
</dbReference>
<comment type="caution">
    <text evidence="10">The sequence shown here is derived from an EMBL/GenBank/DDBJ whole genome shotgun (WGS) entry which is preliminary data.</text>
</comment>
<dbReference type="EMBL" id="JAUOPG010000001">
    <property type="protein sequence ID" value="MDO6451932.1"/>
    <property type="molecule type" value="Genomic_DNA"/>
</dbReference>
<keyword evidence="4 8" id="KW-0813">Transport</keyword>
<dbReference type="InterPro" id="IPR050619">
    <property type="entry name" value="Flavodoxin"/>
</dbReference>
<dbReference type="PANTHER" id="PTHR42809">
    <property type="entry name" value="FLAVODOXIN 2"/>
    <property type="match status" value="1"/>
</dbReference>
<evidence type="ECO:0000313" key="13">
    <source>
        <dbReference type="Proteomes" id="UP001177341"/>
    </source>
</evidence>
<proteinExistence type="inferred from homology"/>
<sequence>MIAVIYGSTTGNTSDIAVKVAEMLGDENTELFDVKDVGLEIIDAFDQFIFAIPTWDYGEVQEDWEEVWEDVDLYDFSGKTVAFIGLGDQLGYAEWFVDAMGMLHDKIVAKGADVVGHWPVDGYEFDESKALTADKKSFVGLALDEDTQRDQTAERLEAWCALVKPAFL</sequence>
<dbReference type="EMBL" id="JAUYVO010000019">
    <property type="protein sequence ID" value="MDP2524379.1"/>
    <property type="molecule type" value="Genomic_DNA"/>
</dbReference>
<reference evidence="10" key="1">
    <citation type="submission" date="2023-07" db="EMBL/GenBank/DDBJ databases">
        <title>Genome content predicts the carbon catabolic preferences of heterotrophic bacteria.</title>
        <authorList>
            <person name="Gralka M."/>
        </authorList>
    </citation>
    <scope>NUCLEOTIDE SEQUENCE</scope>
    <source>
        <strain evidence="11">5G01</strain>
        <strain evidence="10">I2M16</strain>
    </source>
</reference>
<dbReference type="NCBIfam" id="TIGR01752">
    <property type="entry name" value="flav_long"/>
    <property type="match status" value="1"/>
</dbReference>
<dbReference type="AlphaFoldDB" id="A0AAW7XEE6"/>
<dbReference type="PROSITE" id="PS00201">
    <property type="entry name" value="FLAVODOXIN"/>
    <property type="match status" value="1"/>
</dbReference>
<evidence type="ECO:0000256" key="2">
    <source>
        <dbReference type="ARBA" id="ARBA00003297"/>
    </source>
</evidence>
<dbReference type="PROSITE" id="PS50902">
    <property type="entry name" value="FLAVODOXIN_LIKE"/>
    <property type="match status" value="1"/>
</dbReference>
<dbReference type="InterPro" id="IPR001226">
    <property type="entry name" value="Flavodoxin_CS"/>
</dbReference>
<dbReference type="RefSeq" id="WP_215151061.1">
    <property type="nucleotide sequence ID" value="NZ_CAXHZV010000027.1"/>
</dbReference>
<dbReference type="Proteomes" id="UP001169862">
    <property type="component" value="Unassembled WGS sequence"/>
</dbReference>
<evidence type="ECO:0000256" key="8">
    <source>
        <dbReference type="PIRNR" id="PIRNR038996"/>
    </source>
</evidence>
<evidence type="ECO:0000256" key="7">
    <source>
        <dbReference type="ARBA" id="ARBA00022982"/>
    </source>
</evidence>
<dbReference type="GO" id="GO:0009055">
    <property type="term" value="F:electron transfer activity"/>
    <property type="evidence" value="ECO:0007669"/>
    <property type="project" value="UniProtKB-UniRule"/>
</dbReference>
<dbReference type="SUPFAM" id="SSF52218">
    <property type="entry name" value="Flavoproteins"/>
    <property type="match status" value="1"/>
</dbReference>